<feature type="compositionally biased region" description="Low complexity" evidence="1">
    <location>
        <begin position="96"/>
        <end position="106"/>
    </location>
</feature>
<feature type="region of interest" description="Disordered" evidence="1">
    <location>
        <begin position="1"/>
        <end position="51"/>
    </location>
</feature>
<feature type="region of interest" description="Disordered" evidence="1">
    <location>
        <begin position="645"/>
        <end position="783"/>
    </location>
</feature>
<accession>A0A0K6FKZ7</accession>
<dbReference type="EMBL" id="CYGV01000001">
    <property type="protein sequence ID" value="CUA66886.1"/>
    <property type="molecule type" value="Genomic_DNA"/>
</dbReference>
<feature type="compositionally biased region" description="Polar residues" evidence="1">
    <location>
        <begin position="307"/>
        <end position="321"/>
    </location>
</feature>
<organism evidence="2 3">
    <name type="scientific">Rhizoctonia solani</name>
    <dbReference type="NCBI Taxonomy" id="456999"/>
    <lineage>
        <taxon>Eukaryota</taxon>
        <taxon>Fungi</taxon>
        <taxon>Dikarya</taxon>
        <taxon>Basidiomycota</taxon>
        <taxon>Agaricomycotina</taxon>
        <taxon>Agaricomycetes</taxon>
        <taxon>Cantharellales</taxon>
        <taxon>Ceratobasidiaceae</taxon>
        <taxon>Rhizoctonia</taxon>
    </lineage>
</organism>
<evidence type="ECO:0000256" key="1">
    <source>
        <dbReference type="SAM" id="MobiDB-lite"/>
    </source>
</evidence>
<protein>
    <submittedName>
        <fullName evidence="2">Formin-like protein 20</fullName>
    </submittedName>
</protein>
<feature type="compositionally biased region" description="Low complexity" evidence="1">
    <location>
        <begin position="217"/>
        <end position="233"/>
    </location>
</feature>
<feature type="compositionally biased region" description="Basic and acidic residues" evidence="1">
    <location>
        <begin position="669"/>
        <end position="678"/>
    </location>
</feature>
<dbReference type="AlphaFoldDB" id="A0A0K6FKZ7"/>
<feature type="region of interest" description="Disordered" evidence="1">
    <location>
        <begin position="253"/>
        <end position="321"/>
    </location>
</feature>
<feature type="region of interest" description="Disordered" evidence="1">
    <location>
        <begin position="170"/>
        <end position="233"/>
    </location>
</feature>
<evidence type="ECO:0000313" key="2">
    <source>
        <dbReference type="EMBL" id="CUA66886.1"/>
    </source>
</evidence>
<dbReference type="Proteomes" id="UP000044841">
    <property type="component" value="Unassembled WGS sequence"/>
</dbReference>
<feature type="compositionally biased region" description="Basic residues" evidence="1">
    <location>
        <begin position="759"/>
        <end position="770"/>
    </location>
</feature>
<feature type="region of interest" description="Disordered" evidence="1">
    <location>
        <begin position="84"/>
        <end position="106"/>
    </location>
</feature>
<proteinExistence type="predicted"/>
<name>A0A0K6FKZ7_9AGAM</name>
<feature type="compositionally biased region" description="Polar residues" evidence="1">
    <location>
        <begin position="693"/>
        <end position="704"/>
    </location>
</feature>
<sequence>MSRRASIADSVPATPTSHLIEDAEIDNDSDISPRYHRIHSTPYPKPRIPLQLTPHPQARIVSLPEWTRNRDPFLEAMRNLRSVSSPARFKRPPLSPLSAEEQSLELSGSSQSAASAVSFPALSEQQAAGHSVVSEQMSSLSVPRDQFYTAPEGFFLTPPSFKSMKLSPMTTGLERSLPQDRPLPPIREDDSVCSAEPNSEDEVSHMLRRTTLDTSGSYTRSSVSFSNTSRSSSPESVVFLSSIAKISRSFLGGKTESQPVPETSLAQESVEDATAHDGGDGSTTDTRVEHSEPGSPQRTAAAEDKSGTSVNIDELSTSPIASSSVRHDSDWILFDPPRPIPALHGPPSLPYARCPSGAEGVVLDDQQELDGVVWGLSDKDAWSHHPDEHARAESSSAERFLSVMRDPRPPRITMREEKRIETTATLRSSEVRPLFGAHNPRPLSTVMEHASSPSPNSKEKHVRFVDSANGGKPFLQEYRAPAPNTKLAPTNSAPEPNPAADLTRILLDQVEKARVAEPKPLQRAIPPASREEILDQLRRFGVPFRPHGLPTPPSTVSPKFVSQFPPSDPLLVSDRVVRATNLQPLAPAQVPTMPKTFAQAAVQARTTAIFNSQDSAIPGPVRATGPAPGSLSNIKSIPLLKLRQRQHAGMDSWRHEQPYGETTQPTHATKVESVRNAKEPLTSAVKAPGPISAPSQVDSGSTTVAPEKTKQAGPPSGNNRRQRRVNKRAPQAAPSAQAELPSKENQADGPKGNTDARKPFRQTGRKKNQRARTDSFPQNSPRT</sequence>
<keyword evidence="3" id="KW-1185">Reference proteome</keyword>
<gene>
    <name evidence="2" type="ORF">RSOLAG22IIIB_00336</name>
</gene>
<feature type="compositionally biased region" description="Polar residues" evidence="1">
    <location>
        <begin position="255"/>
        <end position="267"/>
    </location>
</feature>
<reference evidence="2 3" key="1">
    <citation type="submission" date="2015-07" db="EMBL/GenBank/DDBJ databases">
        <authorList>
            <person name="Noorani M."/>
        </authorList>
    </citation>
    <scope>NUCLEOTIDE SEQUENCE [LARGE SCALE GENOMIC DNA]</scope>
    <source>
        <strain evidence="2">BBA 69670</strain>
    </source>
</reference>
<evidence type="ECO:0000313" key="3">
    <source>
        <dbReference type="Proteomes" id="UP000044841"/>
    </source>
</evidence>